<dbReference type="Pfam" id="PF21467">
    <property type="entry name" value="BetaGal_gal-bd"/>
    <property type="match status" value="1"/>
</dbReference>
<dbReference type="GO" id="GO:0005975">
    <property type="term" value="P:carbohydrate metabolic process"/>
    <property type="evidence" value="ECO:0007669"/>
    <property type="project" value="InterPro"/>
</dbReference>
<dbReference type="SUPFAM" id="SSF49785">
    <property type="entry name" value="Galactose-binding domain-like"/>
    <property type="match status" value="1"/>
</dbReference>
<dbReference type="SUPFAM" id="SSF51445">
    <property type="entry name" value="(Trans)glycosidases"/>
    <property type="match status" value="1"/>
</dbReference>
<dbReference type="GO" id="GO:0004565">
    <property type="term" value="F:beta-galactosidase activity"/>
    <property type="evidence" value="ECO:0007669"/>
    <property type="project" value="UniProtKB-EC"/>
</dbReference>
<evidence type="ECO:0000256" key="4">
    <source>
        <dbReference type="PIRSR" id="PIRSR006336-1"/>
    </source>
</evidence>
<sequence length="663" mass="74822">MARYSLVLLSLSTLALALSANSEDLPTNYEYYTDGGISSGLNANQTYFTLNGKNITIFSGTFHYFRVHSAYWRDRLRKIRAAGLNAVETYVSWNLHEFYSGQYDFGKGGSDFQDFLDVEQFLKIAQEEDLFVLLRSGPYICAEWEFGGLPAWLLREDGIKVRTNDEVYLGYVSRYFKELFKILAPLQFTNGGPIIAFQVENEYGNTYNSDSDYLHSLIKILKENNVTELLYTSDPPSAGTRGALPNEILMTANFNTDAKDNLDKLNGFQTNKPTMTMEYWSGWFDHFTETHHTVSVETYQQVYEDILSYPSSVNIYMFVGSTNFGFTAGAGYDSEGLENWGLQPTVTSYDYDAPISESGAIIDKYNATAELIAKYNPIKTRLPDVPASEQTGVYADIEIKQQILLSEIIDSYPDKIASENLISMEKLPINNNSGQNFGYVVYRKTNLTLNSNALLLISGYVRDHVLVLVNGKLINPVLSSLDDLNNFGYWRLKDSNITLTDEALQNATLDLVVENLSRNNFGTLDRFQQFKGLIDEVLIDGVSIKNWEIVPLEFKKSWNRNLTGWHEIQNKVATPALYRGTFEVAVPDVDTYINVQDWVKGIVIVNGFVLGRVFAVGPQQALYLPKALLAVNNEIIIFEHFTASDYIKFSADPIYGLGNSIKQ</sequence>
<dbReference type="InterPro" id="IPR026283">
    <property type="entry name" value="B-gal_1-like"/>
</dbReference>
<dbReference type="InterPro" id="IPR008979">
    <property type="entry name" value="Galactose-bd-like_sf"/>
</dbReference>
<dbReference type="PRINTS" id="PR00742">
    <property type="entry name" value="GLHYDRLASE35"/>
</dbReference>
<feature type="domain" description="Glycoside hydrolase 35 catalytic" evidence="8">
    <location>
        <begin position="48"/>
        <end position="374"/>
    </location>
</feature>
<dbReference type="InParanoid" id="A0A6J2XEN4"/>
<dbReference type="FunCoup" id="A0A6J2XEN4">
    <property type="interactions" value="652"/>
</dbReference>
<dbReference type="Pfam" id="PF01301">
    <property type="entry name" value="Glyco_hydro_35"/>
    <property type="match status" value="1"/>
</dbReference>
<feature type="signal peptide" evidence="7">
    <location>
        <begin position="1"/>
        <end position="17"/>
    </location>
</feature>
<protein>
    <recommendedName>
        <fullName evidence="5">Beta-galactosidase</fullName>
        <ecNumber evidence="5">3.2.1.23</ecNumber>
    </recommendedName>
</protein>
<comment type="similarity">
    <text evidence="1 6">Belongs to the glycosyl hydrolase 35 family.</text>
</comment>
<organism evidence="11 12">
    <name type="scientific">Sitophilus oryzae</name>
    <name type="common">Rice weevil</name>
    <name type="synonym">Curculio oryzae</name>
    <dbReference type="NCBI Taxonomy" id="7048"/>
    <lineage>
        <taxon>Eukaryota</taxon>
        <taxon>Metazoa</taxon>
        <taxon>Ecdysozoa</taxon>
        <taxon>Arthropoda</taxon>
        <taxon>Hexapoda</taxon>
        <taxon>Insecta</taxon>
        <taxon>Pterygota</taxon>
        <taxon>Neoptera</taxon>
        <taxon>Endopterygota</taxon>
        <taxon>Coleoptera</taxon>
        <taxon>Polyphaga</taxon>
        <taxon>Cucujiformia</taxon>
        <taxon>Curculionidae</taxon>
        <taxon>Dryophthorinae</taxon>
        <taxon>Sitophilus</taxon>
    </lineage>
</organism>
<dbReference type="FunFam" id="2.60.120.260:FF:000049">
    <property type="entry name" value="Beta-galactosidase"/>
    <property type="match status" value="1"/>
</dbReference>
<gene>
    <name evidence="12" type="primary">LOC115877403</name>
</gene>
<evidence type="ECO:0000256" key="1">
    <source>
        <dbReference type="ARBA" id="ARBA00009809"/>
    </source>
</evidence>
<dbReference type="PANTHER" id="PTHR23421">
    <property type="entry name" value="BETA-GALACTOSIDASE RELATED"/>
    <property type="match status" value="1"/>
</dbReference>
<feature type="active site" description="Nucleophile" evidence="4">
    <location>
        <position position="278"/>
    </location>
</feature>
<dbReference type="InterPro" id="IPR031330">
    <property type="entry name" value="Gly_Hdrlase_35_cat"/>
</dbReference>
<keyword evidence="7" id="KW-0732">Signal</keyword>
<evidence type="ECO:0000256" key="3">
    <source>
        <dbReference type="ARBA" id="ARBA00023295"/>
    </source>
</evidence>
<evidence type="ECO:0000259" key="8">
    <source>
        <dbReference type="Pfam" id="PF01301"/>
    </source>
</evidence>
<dbReference type="InterPro" id="IPR019801">
    <property type="entry name" value="Glyco_hydro_35_CS"/>
</dbReference>
<dbReference type="Gene3D" id="2.60.120.260">
    <property type="entry name" value="Galactose-binding domain-like"/>
    <property type="match status" value="2"/>
</dbReference>
<feature type="domain" description="Beta-galactosidase 1-like first all-beta" evidence="9">
    <location>
        <begin position="434"/>
        <end position="553"/>
    </location>
</feature>
<dbReference type="InterPro" id="IPR001944">
    <property type="entry name" value="Glycoside_Hdrlase_35"/>
</dbReference>
<keyword evidence="3 5" id="KW-0326">Glycosidase</keyword>
<dbReference type="PROSITE" id="PS01182">
    <property type="entry name" value="GLYCOSYL_HYDROL_F35"/>
    <property type="match status" value="1"/>
</dbReference>
<proteinExistence type="inferred from homology"/>
<reference evidence="12" key="1">
    <citation type="submission" date="2025-08" db="UniProtKB">
        <authorList>
            <consortium name="RefSeq"/>
        </authorList>
    </citation>
    <scope>IDENTIFICATION</scope>
    <source>
        <tissue evidence="12">Gonads</tissue>
    </source>
</reference>
<dbReference type="GeneID" id="115877403"/>
<name>A0A6J2XEN4_SITOR</name>
<dbReference type="InterPro" id="IPR017853">
    <property type="entry name" value="GH"/>
</dbReference>
<evidence type="ECO:0000256" key="6">
    <source>
        <dbReference type="RuleBase" id="RU003679"/>
    </source>
</evidence>
<comment type="catalytic activity">
    <reaction evidence="5">
        <text>Hydrolysis of terminal non-reducing beta-D-galactose residues in beta-D-galactosides.</text>
        <dbReference type="EC" id="3.2.1.23"/>
    </reaction>
</comment>
<dbReference type="Gene3D" id="3.20.20.80">
    <property type="entry name" value="Glycosidases"/>
    <property type="match status" value="1"/>
</dbReference>
<evidence type="ECO:0000259" key="10">
    <source>
        <dbReference type="Pfam" id="PF21467"/>
    </source>
</evidence>
<evidence type="ECO:0000259" key="9">
    <source>
        <dbReference type="Pfam" id="PF21317"/>
    </source>
</evidence>
<feature type="active site" description="Proton donor" evidence="4">
    <location>
        <position position="202"/>
    </location>
</feature>
<evidence type="ECO:0000256" key="5">
    <source>
        <dbReference type="RuleBase" id="RU000675"/>
    </source>
</evidence>
<dbReference type="PIRSF" id="PIRSF006336">
    <property type="entry name" value="B-gal"/>
    <property type="match status" value="1"/>
</dbReference>
<dbReference type="KEGG" id="soy:115877403"/>
<dbReference type="Proteomes" id="UP000504635">
    <property type="component" value="Unplaced"/>
</dbReference>
<dbReference type="EC" id="3.2.1.23" evidence="5"/>
<feature type="domain" description="Beta-galactosidase galactose-binding" evidence="10">
    <location>
        <begin position="575"/>
        <end position="630"/>
    </location>
</feature>
<dbReference type="RefSeq" id="XP_030749415.1">
    <property type="nucleotide sequence ID" value="XM_030893555.1"/>
</dbReference>
<dbReference type="OrthoDB" id="1657402at2759"/>
<keyword evidence="11" id="KW-1185">Reference proteome</keyword>
<evidence type="ECO:0000313" key="12">
    <source>
        <dbReference type="RefSeq" id="XP_030749415.1"/>
    </source>
</evidence>
<dbReference type="InterPro" id="IPR048912">
    <property type="entry name" value="BetaGal1-like_ABD1"/>
</dbReference>
<dbReference type="AlphaFoldDB" id="A0A6J2XEN4"/>
<dbReference type="InterPro" id="IPR048913">
    <property type="entry name" value="BetaGal_gal-bd"/>
</dbReference>
<accession>A0A6J2XEN4</accession>
<evidence type="ECO:0000256" key="7">
    <source>
        <dbReference type="SAM" id="SignalP"/>
    </source>
</evidence>
<feature type="chain" id="PRO_5026697903" description="Beta-galactosidase" evidence="7">
    <location>
        <begin position="18"/>
        <end position="663"/>
    </location>
</feature>
<dbReference type="Pfam" id="PF21317">
    <property type="entry name" value="BetaGal_ABD_1"/>
    <property type="match status" value="1"/>
</dbReference>
<keyword evidence="2 5" id="KW-0378">Hydrolase</keyword>
<evidence type="ECO:0000313" key="11">
    <source>
        <dbReference type="Proteomes" id="UP000504635"/>
    </source>
</evidence>
<evidence type="ECO:0000256" key="2">
    <source>
        <dbReference type="ARBA" id="ARBA00022801"/>
    </source>
</evidence>